<feature type="compositionally biased region" description="Basic and acidic residues" evidence="2">
    <location>
        <begin position="244"/>
        <end position="253"/>
    </location>
</feature>
<dbReference type="Gramene" id="Jr07_00770_p1">
    <property type="protein sequence ID" value="cds.Jr07_00770_p1"/>
    <property type="gene ID" value="Jr07_00770"/>
</dbReference>
<feature type="compositionally biased region" description="Pro residues" evidence="2">
    <location>
        <begin position="53"/>
        <end position="72"/>
    </location>
</feature>
<feature type="compositionally biased region" description="Pro residues" evidence="2">
    <location>
        <begin position="352"/>
        <end position="368"/>
    </location>
</feature>
<dbReference type="InterPro" id="IPR015425">
    <property type="entry name" value="FH2_Formin"/>
</dbReference>
<feature type="compositionally biased region" description="Low complexity" evidence="2">
    <location>
        <begin position="408"/>
        <end position="426"/>
    </location>
</feature>
<keyword evidence="3" id="KW-0472">Membrane</keyword>
<dbReference type="OrthoDB" id="1668162at2759"/>
<feature type="compositionally biased region" description="Pro residues" evidence="2">
    <location>
        <begin position="324"/>
        <end position="338"/>
    </location>
</feature>
<sequence length="903" mass="99557">MKATHHPLGFFFILLSFAVISNGFAATLNSTSTLLHTLTHRRILHQPLFPVGSAPPPESNPPPPPPPPPPLSDPSSEYPFFHEGGSPPDQIQPPPVSSSNGNSMPIPVATQPAKQTKTVAIAISVGIVTLGMLSALAFFLYRHRAKHPGDSSIKLVGGRSSERFTGENRVPPLEFLYIGNVEPSRSSITEASGANGVGANSNRSPYHKLNSIKRSDRYRPSPELQPLPPLPKPTEVNSPSARSSSDDESHDMAFHSPNCSSISYEETSYYTPSSRTLSYTPYNDNNGGSIQAIPVIPHSKRTSPKSRFSSSSPVMIPSLIKQAQPPPPPPPPPQPPSSPLQAQVVETQEAIPYPPVRPKFSSPPPPPNMARLQSISIPSKQVSVTTVPPPPPPPPPPRPPLSTPTPPQVSRKSLSWTSSPKATSSSENGITKTTATQRISESESERSSCERQLHWDDDKEGAKPKLKPLHWDKVRATSERATVWDQLKSSSFQLNEDMMESLFGCNSANSVPKEPTRKSVLPPVERENRVLDPKKSQNIAILLRALNVTRDEVSEALLDGNPEGLGAELLETLVKMAPTKEEEIKLRDYRGDISKLGSAERFLKAVLDIPFAFKRVEAMLYRANFDTEVTYLRKSFQTLEAASEELKNSRLFFKLLEAVLRTGNRMNVGTNRGDAKAFKLDTLLKLADIKGTDGKTTLLHFVVQEIIRSEGTSTDSTNENVQNKMHLKIEDNFKKQGLQVVSGLSRDLSNVKKAAGMDSDVLSSYLSKLEMGLDKVRLVLQCEKPDMQGRFFNSMKLFLKEAEEEIARIKADEKRALHIVKEVTEYFHGNAAKEEAHPFRIFMIVRDFLGILDQVCKEVGMMQDRTMLGSARSFRISATASLPVLNRYNVNHDRSSDEESSSP</sequence>
<feature type="compositionally biased region" description="Basic and acidic residues" evidence="2">
    <location>
        <begin position="440"/>
        <end position="465"/>
    </location>
</feature>
<keyword evidence="5" id="KW-1185">Reference proteome</keyword>
<feature type="compositionally biased region" description="Polar residues" evidence="2">
    <location>
        <begin position="192"/>
        <end position="204"/>
    </location>
</feature>
<feature type="transmembrane region" description="Helical" evidence="3">
    <location>
        <begin position="119"/>
        <end position="141"/>
    </location>
</feature>
<reference evidence="6" key="1">
    <citation type="submission" date="2025-08" db="UniProtKB">
        <authorList>
            <consortium name="RefSeq"/>
        </authorList>
    </citation>
    <scope>IDENTIFICATION</scope>
    <source>
        <tissue evidence="6">Leaves</tissue>
    </source>
</reference>
<dbReference type="GO" id="GO:0051015">
    <property type="term" value="F:actin filament binding"/>
    <property type="evidence" value="ECO:0000318"/>
    <property type="project" value="GO_Central"/>
</dbReference>
<feature type="region of interest" description="Disordered" evidence="2">
    <location>
        <begin position="280"/>
        <end position="465"/>
    </location>
</feature>
<dbReference type="InterPro" id="IPR042201">
    <property type="entry name" value="FH2_Formin_sf"/>
</dbReference>
<dbReference type="RefSeq" id="XP_018809307.2">
    <property type="nucleotide sequence ID" value="XM_018953762.2"/>
</dbReference>
<comment type="similarity">
    <text evidence="1">Belongs to the formin-like family. Class-I subfamily.</text>
</comment>
<dbReference type="AlphaFoldDB" id="A0A2I4DQ75"/>
<dbReference type="KEGG" id="jre:108982394"/>
<organism evidence="5 6">
    <name type="scientific">Juglans regia</name>
    <name type="common">English walnut</name>
    <dbReference type="NCBI Taxonomy" id="51240"/>
    <lineage>
        <taxon>Eukaryota</taxon>
        <taxon>Viridiplantae</taxon>
        <taxon>Streptophyta</taxon>
        <taxon>Embryophyta</taxon>
        <taxon>Tracheophyta</taxon>
        <taxon>Spermatophyta</taxon>
        <taxon>Magnoliopsida</taxon>
        <taxon>eudicotyledons</taxon>
        <taxon>Gunneridae</taxon>
        <taxon>Pentapetalae</taxon>
        <taxon>rosids</taxon>
        <taxon>fabids</taxon>
        <taxon>Fagales</taxon>
        <taxon>Juglandaceae</taxon>
        <taxon>Juglans</taxon>
    </lineage>
</organism>
<keyword evidence="4" id="KW-0732">Signal</keyword>
<feature type="compositionally biased region" description="Pro residues" evidence="2">
    <location>
        <begin position="223"/>
        <end position="232"/>
    </location>
</feature>
<dbReference type="Pfam" id="PF02181">
    <property type="entry name" value="FH2"/>
    <property type="match status" value="1"/>
</dbReference>
<keyword evidence="3" id="KW-1133">Transmembrane helix</keyword>
<dbReference type="SMART" id="SM00498">
    <property type="entry name" value="FH2"/>
    <property type="match status" value="1"/>
</dbReference>
<feature type="region of interest" description="Disordered" evidence="2">
    <location>
        <begin position="48"/>
        <end position="112"/>
    </location>
</feature>
<evidence type="ECO:0000256" key="4">
    <source>
        <dbReference type="SAM" id="SignalP"/>
    </source>
</evidence>
<dbReference type="Proteomes" id="UP000235220">
    <property type="component" value="Chromosome 7"/>
</dbReference>
<evidence type="ECO:0000256" key="2">
    <source>
        <dbReference type="SAM" id="MobiDB-lite"/>
    </source>
</evidence>
<gene>
    <name evidence="6" type="primary">LOC108982394</name>
</gene>
<feature type="compositionally biased region" description="Polar residues" evidence="2">
    <location>
        <begin position="280"/>
        <end position="289"/>
    </location>
</feature>
<feature type="compositionally biased region" description="Polar residues" evidence="2">
    <location>
        <begin position="427"/>
        <end position="439"/>
    </location>
</feature>
<evidence type="ECO:0000256" key="3">
    <source>
        <dbReference type="SAM" id="Phobius"/>
    </source>
</evidence>
<dbReference type="GO" id="GO:0045010">
    <property type="term" value="P:actin nucleation"/>
    <property type="evidence" value="ECO:0007669"/>
    <property type="project" value="InterPro"/>
</dbReference>
<dbReference type="PANTHER" id="PTHR23213:SF338">
    <property type="entry name" value="FORMIN-LIKE PROTEIN 6"/>
    <property type="match status" value="1"/>
</dbReference>
<feature type="chain" id="PRO_5043713910" evidence="4">
    <location>
        <begin position="26"/>
        <end position="903"/>
    </location>
</feature>
<dbReference type="STRING" id="51240.A0A2I4DQ75"/>
<dbReference type="GO" id="GO:0005856">
    <property type="term" value="C:cytoskeleton"/>
    <property type="evidence" value="ECO:0000318"/>
    <property type="project" value="GO_Central"/>
</dbReference>
<evidence type="ECO:0000313" key="6">
    <source>
        <dbReference type="RefSeq" id="XP_018809307.2"/>
    </source>
</evidence>
<accession>A0A2I4DQ75</accession>
<dbReference type="InterPro" id="IPR027643">
    <property type="entry name" value="Formin-like_plant"/>
</dbReference>
<dbReference type="Gene3D" id="1.20.58.2220">
    <property type="entry name" value="Formin, FH2 domain"/>
    <property type="match status" value="1"/>
</dbReference>
<dbReference type="GO" id="GO:0030036">
    <property type="term" value="P:actin cytoskeleton organization"/>
    <property type="evidence" value="ECO:0000318"/>
    <property type="project" value="GO_Central"/>
</dbReference>
<evidence type="ECO:0000313" key="5">
    <source>
        <dbReference type="Proteomes" id="UP000235220"/>
    </source>
</evidence>
<proteinExistence type="inferred from homology"/>
<dbReference type="FunCoup" id="A0A2I4DQ75">
    <property type="interactions" value="1050"/>
</dbReference>
<dbReference type="GeneID" id="108982394"/>
<dbReference type="PANTHER" id="PTHR23213">
    <property type="entry name" value="FORMIN-RELATED"/>
    <property type="match status" value="1"/>
</dbReference>
<feature type="signal peptide" evidence="4">
    <location>
        <begin position="1"/>
        <end position="25"/>
    </location>
</feature>
<feature type="compositionally biased region" description="Pro residues" evidence="2">
    <location>
        <begin position="387"/>
        <end position="407"/>
    </location>
</feature>
<feature type="region of interest" description="Disordered" evidence="2">
    <location>
        <begin position="192"/>
        <end position="259"/>
    </location>
</feature>
<name>A0A2I4DQ75_JUGRE</name>
<dbReference type="PROSITE" id="PS51444">
    <property type="entry name" value="FH2"/>
    <property type="match status" value="1"/>
</dbReference>
<protein>
    <submittedName>
        <fullName evidence="6">Formin-like protein 6</fullName>
    </submittedName>
</protein>
<dbReference type="SUPFAM" id="SSF101447">
    <property type="entry name" value="Formin homology 2 domain (FH2 domain)"/>
    <property type="match status" value="1"/>
</dbReference>
<keyword evidence="3" id="KW-0812">Transmembrane</keyword>
<evidence type="ECO:0000256" key="1">
    <source>
        <dbReference type="ARBA" id="ARBA00025793"/>
    </source>
</evidence>